<gene>
    <name evidence="1" type="ORF">FLAPXU55_03930</name>
</gene>
<protein>
    <recommendedName>
        <fullName evidence="3">Shikimate kinase</fullName>
    </recommendedName>
</protein>
<reference evidence="1 2" key="1">
    <citation type="submission" date="2020-06" db="EMBL/GenBank/DDBJ databases">
        <authorList>
            <person name="Criscuolo A."/>
        </authorList>
    </citation>
    <scope>NUCLEOTIDE SEQUENCE [LARGE SCALE GENOMIC DNA]</scope>
    <source>
        <strain evidence="1">PXU-55</strain>
    </source>
</reference>
<dbReference type="InterPro" id="IPR027417">
    <property type="entry name" value="P-loop_NTPase"/>
</dbReference>
<dbReference type="AlphaFoldDB" id="A0A9N8J4J5"/>
<dbReference type="EMBL" id="CAIJDE010000060">
    <property type="protein sequence ID" value="CAC9976206.1"/>
    <property type="molecule type" value="Genomic_DNA"/>
</dbReference>
<name>A0A9N8J4J5_9FLAO</name>
<comment type="caution">
    <text evidence="1">The sequence shown here is derived from an EMBL/GenBank/DDBJ whole genome shotgun (WGS) entry which is preliminary data.</text>
</comment>
<evidence type="ECO:0000313" key="1">
    <source>
        <dbReference type="EMBL" id="CAC9976206.1"/>
    </source>
</evidence>
<dbReference type="Proteomes" id="UP000533639">
    <property type="component" value="Unassembled WGS sequence"/>
</dbReference>
<keyword evidence="2" id="KW-1185">Reference proteome</keyword>
<proteinExistence type="predicted"/>
<organism evidence="1 2">
    <name type="scientific">Flavobacterium panici</name>
    <dbReference type="NCBI Taxonomy" id="2654843"/>
    <lineage>
        <taxon>Bacteria</taxon>
        <taxon>Pseudomonadati</taxon>
        <taxon>Bacteroidota</taxon>
        <taxon>Flavobacteriia</taxon>
        <taxon>Flavobacteriales</taxon>
        <taxon>Flavobacteriaceae</taxon>
        <taxon>Flavobacterium</taxon>
    </lineage>
</organism>
<evidence type="ECO:0008006" key="3">
    <source>
        <dbReference type="Google" id="ProtNLM"/>
    </source>
</evidence>
<dbReference type="Gene3D" id="3.40.50.300">
    <property type="entry name" value="P-loop containing nucleotide triphosphate hydrolases"/>
    <property type="match status" value="1"/>
</dbReference>
<dbReference type="SUPFAM" id="SSF52540">
    <property type="entry name" value="P-loop containing nucleoside triphosphate hydrolases"/>
    <property type="match status" value="1"/>
</dbReference>
<accession>A0A9N8J4J5</accession>
<sequence>MKIHIFGASESGVTTAGEALSKKLDIPYFDSDTYFWEKTQTYHSTGMFRW</sequence>
<evidence type="ECO:0000313" key="2">
    <source>
        <dbReference type="Proteomes" id="UP000533639"/>
    </source>
</evidence>